<dbReference type="AlphaFoldDB" id="M0LRE3"/>
<organism evidence="4 5">
    <name type="scientific">Natronobacterium lacisalsi AJ5</name>
    <dbReference type="NCBI Taxonomy" id="358396"/>
    <lineage>
        <taxon>Archaea</taxon>
        <taxon>Methanobacteriati</taxon>
        <taxon>Methanobacteriota</taxon>
        <taxon>Stenosarchaea group</taxon>
        <taxon>Halobacteria</taxon>
        <taxon>Halobacteriales</taxon>
        <taxon>Natrialbaceae</taxon>
        <taxon>Natronobacterium</taxon>
    </lineage>
</organism>
<proteinExistence type="predicted"/>
<dbReference type="EMBL" id="CP019285">
    <property type="protein sequence ID" value="APW96910.1"/>
    <property type="molecule type" value="Genomic_DNA"/>
</dbReference>
<evidence type="ECO:0000313" key="6">
    <source>
        <dbReference type="Proteomes" id="UP000186547"/>
    </source>
</evidence>
<dbReference type="RefSeq" id="WP_007141103.1">
    <property type="nucleotide sequence ID" value="NZ_AOLZ01000031.1"/>
</dbReference>
<evidence type="ECO:0000256" key="2">
    <source>
        <dbReference type="SAM" id="Phobius"/>
    </source>
</evidence>
<evidence type="ECO:0000313" key="4">
    <source>
        <dbReference type="EMBL" id="EMA34620.1"/>
    </source>
</evidence>
<feature type="region of interest" description="Disordered" evidence="1">
    <location>
        <begin position="134"/>
        <end position="160"/>
    </location>
</feature>
<dbReference type="EMBL" id="AOLZ01000031">
    <property type="protein sequence ID" value="EMA34620.1"/>
    <property type="molecule type" value="Genomic_DNA"/>
</dbReference>
<dbReference type="GeneID" id="30920180"/>
<evidence type="ECO:0000256" key="1">
    <source>
        <dbReference type="SAM" id="MobiDB-lite"/>
    </source>
</evidence>
<gene>
    <name evidence="4" type="ORF">C445_06850</name>
    <name evidence="3" type="ORF">CHINAEXTREME_03610</name>
</gene>
<dbReference type="Proteomes" id="UP000011555">
    <property type="component" value="Unassembled WGS sequence"/>
</dbReference>
<dbReference type="eggNOG" id="arCOG11339">
    <property type="taxonomic scope" value="Archaea"/>
</dbReference>
<keyword evidence="2" id="KW-0472">Membrane</keyword>
<reference evidence="3 6" key="1">
    <citation type="journal article" date="2011" name="J. Bacteriol.">
        <title>Genome sequence of Halobiforma lacisalsi AJ5, an extremely halophilic archaeon which harbors a bop gene.</title>
        <authorList>
            <person name="Jiang X."/>
            <person name="Wang S."/>
            <person name="Cheng H."/>
            <person name="Huo Y."/>
            <person name="Zhang X."/>
            <person name="Zhu X."/>
            <person name="Han X."/>
            <person name="Ni P."/>
            <person name="Wu M."/>
        </authorList>
    </citation>
    <scope>NUCLEOTIDE SEQUENCE [LARGE SCALE GENOMIC DNA]</scope>
    <source>
        <strain evidence="3 6">AJ5</strain>
    </source>
</reference>
<dbReference type="KEGG" id="hlc:CHINAEXTREME03610"/>
<dbReference type="STRING" id="358396.CHINAEXTREME_03610"/>
<keyword evidence="2" id="KW-0812">Transmembrane</keyword>
<evidence type="ECO:0000313" key="5">
    <source>
        <dbReference type="Proteomes" id="UP000011555"/>
    </source>
</evidence>
<reference evidence="3" key="3">
    <citation type="submission" date="2017-01" db="EMBL/GenBank/DDBJ databases">
        <authorList>
            <person name="Mah S.A."/>
            <person name="Swanson W.J."/>
            <person name="Moy G.W."/>
            <person name="Vacquier V.D."/>
        </authorList>
    </citation>
    <scope>NUCLEOTIDE SEQUENCE</scope>
    <source>
        <strain evidence="3">AJ5</strain>
    </source>
</reference>
<protein>
    <submittedName>
        <fullName evidence="4">Uncharacterized protein</fullName>
    </submittedName>
</protein>
<dbReference type="Proteomes" id="UP000186547">
    <property type="component" value="Chromosome"/>
</dbReference>
<keyword evidence="2" id="KW-1133">Transmembrane helix</keyword>
<evidence type="ECO:0000313" key="3">
    <source>
        <dbReference type="EMBL" id="APW96910.1"/>
    </source>
</evidence>
<keyword evidence="5" id="KW-1185">Reference proteome</keyword>
<sequence length="160" mass="18232">MPNRNGLDLETGERLHYRGGLRDGDEIAVTDRRVLLVRTDEVTSVPYTNVSEVTHEWIDWLLVIMSLALAAFGVYSVSENALVGLGLTAFGLWSVYRTYRDRDRIRIHTHSQAKPIDVYPEDVDRLYDELEPAIEAVKEDREPDEHGEHGERGERGEPTS</sequence>
<accession>M0LRE3</accession>
<reference evidence="4 5" key="2">
    <citation type="journal article" date="2014" name="PLoS Genet.">
        <title>Phylogenetically driven sequencing of extremely halophilic archaea reveals strategies for static and dynamic osmo-response.</title>
        <authorList>
            <person name="Becker E.A."/>
            <person name="Seitzer P.M."/>
            <person name="Tritt A."/>
            <person name="Larsen D."/>
            <person name="Krusor M."/>
            <person name="Yao A.I."/>
            <person name="Wu D."/>
            <person name="Madern D."/>
            <person name="Eisen J.A."/>
            <person name="Darling A.E."/>
            <person name="Facciotti M.T."/>
        </authorList>
    </citation>
    <scope>NUCLEOTIDE SEQUENCE [LARGE SCALE GENOMIC DNA]</scope>
    <source>
        <strain evidence="4 5">AJ5</strain>
    </source>
</reference>
<name>M0LRE3_NATLA</name>
<feature type="transmembrane region" description="Helical" evidence="2">
    <location>
        <begin position="81"/>
        <end position="99"/>
    </location>
</feature>
<feature type="compositionally biased region" description="Basic and acidic residues" evidence="1">
    <location>
        <begin position="136"/>
        <end position="160"/>
    </location>
</feature>